<dbReference type="Pfam" id="PF00376">
    <property type="entry name" value="MerR"/>
    <property type="match status" value="1"/>
</dbReference>
<dbReference type="InterPro" id="IPR009061">
    <property type="entry name" value="DNA-bd_dom_put_sf"/>
</dbReference>
<keyword evidence="1 3" id="KW-0238">DNA-binding</keyword>
<dbReference type="RefSeq" id="WP_307519090.1">
    <property type="nucleotide sequence ID" value="NZ_JAUSZI010000002.1"/>
</dbReference>
<evidence type="ECO:0000313" key="3">
    <source>
        <dbReference type="EMBL" id="MDQ1023904.1"/>
    </source>
</evidence>
<evidence type="ECO:0000256" key="1">
    <source>
        <dbReference type="ARBA" id="ARBA00023125"/>
    </source>
</evidence>
<feature type="domain" description="HTH merR-type" evidence="2">
    <location>
        <begin position="10"/>
        <end position="52"/>
    </location>
</feature>
<evidence type="ECO:0000259" key="2">
    <source>
        <dbReference type="PROSITE" id="PS50937"/>
    </source>
</evidence>
<dbReference type="SMART" id="SM00422">
    <property type="entry name" value="HTH_MERR"/>
    <property type="match status" value="2"/>
</dbReference>
<dbReference type="GO" id="GO:0003677">
    <property type="term" value="F:DNA binding"/>
    <property type="evidence" value="ECO:0007669"/>
    <property type="project" value="UniProtKB-KW"/>
</dbReference>
<keyword evidence="4" id="KW-1185">Reference proteome</keyword>
<gene>
    <name evidence="3" type="ORF">QF035_001486</name>
</gene>
<evidence type="ECO:0000313" key="4">
    <source>
        <dbReference type="Proteomes" id="UP001230328"/>
    </source>
</evidence>
<accession>A0ABU0SN34</accession>
<feature type="domain" description="HTH merR-type" evidence="2">
    <location>
        <begin position="123"/>
        <end position="178"/>
    </location>
</feature>
<name>A0ABU0SN34_9ACTN</name>
<dbReference type="PANTHER" id="PTHR30204">
    <property type="entry name" value="REDOX-CYCLING DRUG-SENSING TRANSCRIPTIONAL ACTIVATOR SOXR"/>
    <property type="match status" value="1"/>
</dbReference>
<dbReference type="EMBL" id="JAUSZI010000002">
    <property type="protein sequence ID" value="MDQ1023904.1"/>
    <property type="molecule type" value="Genomic_DNA"/>
</dbReference>
<proteinExistence type="predicted"/>
<dbReference type="InterPro" id="IPR000551">
    <property type="entry name" value="MerR-type_HTH_dom"/>
</dbReference>
<dbReference type="PANTHER" id="PTHR30204:SF93">
    <property type="entry name" value="HTH MERR-TYPE DOMAIN-CONTAINING PROTEIN"/>
    <property type="match status" value="1"/>
</dbReference>
<dbReference type="PROSITE" id="PS50937">
    <property type="entry name" value="HTH_MERR_2"/>
    <property type="match status" value="2"/>
</dbReference>
<comment type="caution">
    <text evidence="3">The sequence shown here is derived from an EMBL/GenBank/DDBJ whole genome shotgun (WGS) entry which is preliminary data.</text>
</comment>
<reference evidence="3 4" key="1">
    <citation type="submission" date="2023-07" db="EMBL/GenBank/DDBJ databases">
        <title>Comparative genomics of wheat-associated soil bacteria to identify genetic determinants of phenazine resistance.</title>
        <authorList>
            <person name="Mouncey N."/>
        </authorList>
    </citation>
    <scope>NUCLEOTIDE SEQUENCE [LARGE SCALE GENOMIC DNA]</scope>
    <source>
        <strain evidence="3 4">V2I4</strain>
    </source>
</reference>
<dbReference type="Proteomes" id="UP001230328">
    <property type="component" value="Unassembled WGS sequence"/>
</dbReference>
<dbReference type="InterPro" id="IPR047057">
    <property type="entry name" value="MerR_fam"/>
</dbReference>
<sequence>MGDRLRAVDLAREAGISTQQVRNYVETGILPPVERTDSGYRVFTTAHAEALRAGRALAVGHGWPTTGAIMRAVHGGDLETALAVLDESHAGLHRERTELAEVIRALDTLITHEAEPPDRDRGGMRIGEVADAIGVQTPVLRLWETRGLLRPTREKVTGYRRYSASEARLAQIVALLRRGHHPFSTIESVLAELRTTGSPERVRAELAGRERELHLRSRSRLEGSAALHAYLQGIAQQITKTF</sequence>
<dbReference type="SUPFAM" id="SSF46955">
    <property type="entry name" value="Putative DNA-binding domain"/>
    <property type="match status" value="2"/>
</dbReference>
<dbReference type="Gene3D" id="1.10.1660.10">
    <property type="match status" value="2"/>
</dbReference>
<protein>
    <submittedName>
        <fullName evidence="3">DNA-binding transcriptional MerR regulator</fullName>
    </submittedName>
</protein>
<dbReference type="Pfam" id="PF13411">
    <property type="entry name" value="MerR_1"/>
    <property type="match status" value="1"/>
</dbReference>
<organism evidence="3 4">
    <name type="scientific">Streptomyces umbrinus</name>
    <dbReference type="NCBI Taxonomy" id="67370"/>
    <lineage>
        <taxon>Bacteria</taxon>
        <taxon>Bacillati</taxon>
        <taxon>Actinomycetota</taxon>
        <taxon>Actinomycetes</taxon>
        <taxon>Kitasatosporales</taxon>
        <taxon>Streptomycetaceae</taxon>
        <taxon>Streptomyces</taxon>
        <taxon>Streptomyces phaeochromogenes group</taxon>
    </lineage>
</organism>